<dbReference type="AlphaFoldDB" id="A0A804NTH8"/>
<sequence>PPRQAPRPAQRQRAEPRAQQPQHRAHQSQRLGEALARHQLGHLAGHGRVGGRREEELLHDLAAAAVLLRLRVVVVTVPAVRRRQGRHQRAAEGGERGHLGRREAVRVPLPLRAPTPQERVSPLVVARAHGAGWRPPGDERVALYSATGSSDRAGGESSIINRGLRMSFREVDTHSGGTEALRQAQTHSAVEKWSIYIAL</sequence>
<dbReference type="Gramene" id="Zm00001eb185050_T001">
    <property type="protein sequence ID" value="Zm00001eb185050_P001"/>
    <property type="gene ID" value="Zm00001eb185050"/>
</dbReference>
<name>A0A804NTH8_MAIZE</name>
<feature type="region of interest" description="Disordered" evidence="1">
    <location>
        <begin position="1"/>
        <end position="29"/>
    </location>
</feature>
<dbReference type="InParanoid" id="A0A804NTH8"/>
<protein>
    <submittedName>
        <fullName evidence="2">Uncharacterized protein</fullName>
    </submittedName>
</protein>
<dbReference type="Proteomes" id="UP000007305">
    <property type="component" value="Chromosome 4"/>
</dbReference>
<evidence type="ECO:0000256" key="1">
    <source>
        <dbReference type="SAM" id="MobiDB-lite"/>
    </source>
</evidence>
<organism evidence="2 3">
    <name type="scientific">Zea mays</name>
    <name type="common">Maize</name>
    <dbReference type="NCBI Taxonomy" id="4577"/>
    <lineage>
        <taxon>Eukaryota</taxon>
        <taxon>Viridiplantae</taxon>
        <taxon>Streptophyta</taxon>
        <taxon>Embryophyta</taxon>
        <taxon>Tracheophyta</taxon>
        <taxon>Spermatophyta</taxon>
        <taxon>Magnoliopsida</taxon>
        <taxon>Liliopsida</taxon>
        <taxon>Poales</taxon>
        <taxon>Poaceae</taxon>
        <taxon>PACMAD clade</taxon>
        <taxon>Panicoideae</taxon>
        <taxon>Andropogonodae</taxon>
        <taxon>Andropogoneae</taxon>
        <taxon>Tripsacinae</taxon>
        <taxon>Zea</taxon>
    </lineage>
</organism>
<feature type="compositionally biased region" description="Low complexity" evidence="1">
    <location>
        <begin position="1"/>
        <end position="22"/>
    </location>
</feature>
<reference evidence="3" key="1">
    <citation type="journal article" date="2009" name="Science">
        <title>The B73 maize genome: complexity, diversity, and dynamics.</title>
        <authorList>
            <person name="Schnable P.S."/>
            <person name="Ware D."/>
            <person name="Fulton R.S."/>
            <person name="Stein J.C."/>
            <person name="Wei F."/>
            <person name="Pasternak S."/>
            <person name="Liang C."/>
            <person name="Zhang J."/>
            <person name="Fulton L."/>
            <person name="Graves T.A."/>
            <person name="Minx P."/>
            <person name="Reily A.D."/>
            <person name="Courtney L."/>
            <person name="Kruchowski S.S."/>
            <person name="Tomlinson C."/>
            <person name="Strong C."/>
            <person name="Delehaunty K."/>
            <person name="Fronick C."/>
            <person name="Courtney B."/>
            <person name="Rock S.M."/>
            <person name="Belter E."/>
            <person name="Du F."/>
            <person name="Kim K."/>
            <person name="Abbott R.M."/>
            <person name="Cotton M."/>
            <person name="Levy A."/>
            <person name="Marchetto P."/>
            <person name="Ochoa K."/>
            <person name="Jackson S.M."/>
            <person name="Gillam B."/>
            <person name="Chen W."/>
            <person name="Yan L."/>
            <person name="Higginbotham J."/>
            <person name="Cardenas M."/>
            <person name="Waligorski J."/>
            <person name="Applebaum E."/>
            <person name="Phelps L."/>
            <person name="Falcone J."/>
            <person name="Kanchi K."/>
            <person name="Thane T."/>
            <person name="Scimone A."/>
            <person name="Thane N."/>
            <person name="Henke J."/>
            <person name="Wang T."/>
            <person name="Ruppert J."/>
            <person name="Shah N."/>
            <person name="Rotter K."/>
            <person name="Hodges J."/>
            <person name="Ingenthron E."/>
            <person name="Cordes M."/>
            <person name="Kohlberg S."/>
            <person name="Sgro J."/>
            <person name="Delgado B."/>
            <person name="Mead K."/>
            <person name="Chinwalla A."/>
            <person name="Leonard S."/>
            <person name="Crouse K."/>
            <person name="Collura K."/>
            <person name="Kudrna D."/>
            <person name="Currie J."/>
            <person name="He R."/>
            <person name="Angelova A."/>
            <person name="Rajasekar S."/>
            <person name="Mueller T."/>
            <person name="Lomeli R."/>
            <person name="Scara G."/>
            <person name="Ko A."/>
            <person name="Delaney K."/>
            <person name="Wissotski M."/>
            <person name="Lopez G."/>
            <person name="Campos D."/>
            <person name="Braidotti M."/>
            <person name="Ashley E."/>
            <person name="Golser W."/>
            <person name="Kim H."/>
            <person name="Lee S."/>
            <person name="Lin J."/>
            <person name="Dujmic Z."/>
            <person name="Kim W."/>
            <person name="Talag J."/>
            <person name="Zuccolo A."/>
            <person name="Fan C."/>
            <person name="Sebastian A."/>
            <person name="Kramer M."/>
            <person name="Spiegel L."/>
            <person name="Nascimento L."/>
            <person name="Zutavern T."/>
            <person name="Miller B."/>
            <person name="Ambroise C."/>
            <person name="Muller S."/>
            <person name="Spooner W."/>
            <person name="Narechania A."/>
            <person name="Ren L."/>
            <person name="Wei S."/>
            <person name="Kumari S."/>
            <person name="Faga B."/>
            <person name="Levy M.J."/>
            <person name="McMahan L."/>
            <person name="Van Buren P."/>
            <person name="Vaughn M.W."/>
            <person name="Ying K."/>
            <person name="Yeh C.-T."/>
            <person name="Emrich S.J."/>
            <person name="Jia Y."/>
            <person name="Kalyanaraman A."/>
            <person name="Hsia A.-P."/>
            <person name="Barbazuk W.B."/>
            <person name="Baucom R.S."/>
            <person name="Brutnell T.P."/>
            <person name="Carpita N.C."/>
            <person name="Chaparro C."/>
            <person name="Chia J.-M."/>
            <person name="Deragon J.-M."/>
            <person name="Estill J.C."/>
            <person name="Fu Y."/>
            <person name="Jeddeloh J.A."/>
            <person name="Han Y."/>
            <person name="Lee H."/>
            <person name="Li P."/>
            <person name="Lisch D.R."/>
            <person name="Liu S."/>
            <person name="Liu Z."/>
            <person name="Nagel D.H."/>
            <person name="McCann M.C."/>
            <person name="SanMiguel P."/>
            <person name="Myers A.M."/>
            <person name="Nettleton D."/>
            <person name="Nguyen J."/>
            <person name="Penning B.W."/>
            <person name="Ponnala L."/>
            <person name="Schneider K.L."/>
            <person name="Schwartz D.C."/>
            <person name="Sharma A."/>
            <person name="Soderlund C."/>
            <person name="Springer N.M."/>
            <person name="Sun Q."/>
            <person name="Wang H."/>
            <person name="Waterman M."/>
            <person name="Westerman R."/>
            <person name="Wolfgruber T.K."/>
            <person name="Yang L."/>
            <person name="Yu Y."/>
            <person name="Zhang L."/>
            <person name="Zhou S."/>
            <person name="Zhu Q."/>
            <person name="Bennetzen J.L."/>
            <person name="Dawe R.K."/>
            <person name="Jiang J."/>
            <person name="Jiang N."/>
            <person name="Presting G.G."/>
            <person name="Wessler S.R."/>
            <person name="Aluru S."/>
            <person name="Martienssen R.A."/>
            <person name="Clifton S.W."/>
            <person name="McCombie W.R."/>
            <person name="Wing R.A."/>
            <person name="Wilson R.K."/>
        </authorList>
    </citation>
    <scope>NUCLEOTIDE SEQUENCE [LARGE SCALE GENOMIC DNA]</scope>
    <source>
        <strain evidence="3">cv. B73</strain>
    </source>
</reference>
<proteinExistence type="predicted"/>
<evidence type="ECO:0000313" key="3">
    <source>
        <dbReference type="Proteomes" id="UP000007305"/>
    </source>
</evidence>
<reference evidence="2" key="3">
    <citation type="submission" date="2021-05" db="UniProtKB">
        <authorList>
            <consortium name="EnsemblPlants"/>
        </authorList>
    </citation>
    <scope>IDENTIFICATION</scope>
    <source>
        <strain evidence="2">cv. B73</strain>
    </source>
</reference>
<keyword evidence="3" id="KW-1185">Reference proteome</keyword>
<reference evidence="2" key="2">
    <citation type="submission" date="2019-07" db="EMBL/GenBank/DDBJ databases">
        <authorList>
            <person name="Seetharam A."/>
            <person name="Woodhouse M."/>
            <person name="Cannon E."/>
        </authorList>
    </citation>
    <scope>NUCLEOTIDE SEQUENCE [LARGE SCALE GENOMIC DNA]</scope>
    <source>
        <strain evidence="2">cv. B73</strain>
    </source>
</reference>
<evidence type="ECO:0000313" key="2">
    <source>
        <dbReference type="EnsemblPlants" id="Zm00001eb185050_P001"/>
    </source>
</evidence>
<accession>A0A804NTH8</accession>
<dbReference type="EnsemblPlants" id="Zm00001eb185050_T001">
    <property type="protein sequence ID" value="Zm00001eb185050_P001"/>
    <property type="gene ID" value="Zm00001eb185050"/>
</dbReference>